<feature type="compositionally biased region" description="Polar residues" evidence="5">
    <location>
        <begin position="315"/>
        <end position="325"/>
    </location>
</feature>
<evidence type="ECO:0000256" key="2">
    <source>
        <dbReference type="ARBA" id="ARBA00023117"/>
    </source>
</evidence>
<comment type="subcellular location">
    <subcellularLocation>
        <location evidence="1">Nucleus</location>
    </subcellularLocation>
</comment>
<dbReference type="InterPro" id="IPR001487">
    <property type="entry name" value="Bromodomain"/>
</dbReference>
<accession>A0A498LYH9</accession>
<keyword evidence="7" id="KW-0808">Transferase</keyword>
<feature type="region of interest" description="Disordered" evidence="5">
    <location>
        <begin position="366"/>
        <end position="386"/>
    </location>
</feature>
<gene>
    <name evidence="7" type="ORF">ROHU_010102</name>
</gene>
<feature type="region of interest" description="Disordered" evidence="5">
    <location>
        <begin position="154"/>
        <end position="218"/>
    </location>
</feature>
<dbReference type="AlphaFoldDB" id="A0A498LYH9"/>
<feature type="compositionally biased region" description="Basic and acidic residues" evidence="5">
    <location>
        <begin position="31"/>
        <end position="41"/>
    </location>
</feature>
<dbReference type="PROSITE" id="PS50014">
    <property type="entry name" value="BROMODOMAIN_2"/>
    <property type="match status" value="1"/>
</dbReference>
<keyword evidence="2 4" id="KW-0103">Bromodomain</keyword>
<dbReference type="SUPFAM" id="SSF47370">
    <property type="entry name" value="Bromodomain"/>
    <property type="match status" value="1"/>
</dbReference>
<dbReference type="EMBL" id="QBIY01013053">
    <property type="protein sequence ID" value="RXN12462.1"/>
    <property type="molecule type" value="Genomic_DNA"/>
</dbReference>
<dbReference type="STRING" id="84645.A0A498LYH9"/>
<dbReference type="SMART" id="SM00297">
    <property type="entry name" value="BROMO"/>
    <property type="match status" value="1"/>
</dbReference>
<evidence type="ECO:0000256" key="1">
    <source>
        <dbReference type="ARBA" id="ARBA00004123"/>
    </source>
</evidence>
<name>A0A498LYH9_LABRO</name>
<dbReference type="InterPro" id="IPR036427">
    <property type="entry name" value="Bromodomain-like_sf"/>
</dbReference>
<keyword evidence="7" id="KW-0489">Methyltransferase</keyword>
<dbReference type="Pfam" id="PF00439">
    <property type="entry name" value="Bromodomain"/>
    <property type="match status" value="1"/>
</dbReference>
<keyword evidence="8" id="KW-1185">Reference proteome</keyword>
<evidence type="ECO:0000259" key="6">
    <source>
        <dbReference type="PROSITE" id="PS50014"/>
    </source>
</evidence>
<proteinExistence type="predicted"/>
<evidence type="ECO:0000313" key="7">
    <source>
        <dbReference type="EMBL" id="RXN12462.1"/>
    </source>
</evidence>
<protein>
    <submittedName>
        <fullName evidence="7">Histone-lysine N-methyltransferase ASH1L-like isoform X1</fullName>
    </submittedName>
</protein>
<feature type="compositionally biased region" description="Basic and acidic residues" evidence="5">
    <location>
        <begin position="169"/>
        <end position="184"/>
    </location>
</feature>
<dbReference type="Gene3D" id="1.20.920.10">
    <property type="entry name" value="Bromodomain-like"/>
    <property type="match status" value="1"/>
</dbReference>
<evidence type="ECO:0000256" key="5">
    <source>
        <dbReference type="SAM" id="MobiDB-lite"/>
    </source>
</evidence>
<reference evidence="7 8" key="1">
    <citation type="submission" date="2018-03" db="EMBL/GenBank/DDBJ databases">
        <title>Draft genome sequence of Rohu Carp (Labeo rohita).</title>
        <authorList>
            <person name="Das P."/>
            <person name="Kushwaha B."/>
            <person name="Joshi C.G."/>
            <person name="Kumar D."/>
            <person name="Nagpure N.S."/>
            <person name="Sahoo L."/>
            <person name="Das S.P."/>
            <person name="Bit A."/>
            <person name="Patnaik S."/>
            <person name="Meher P.K."/>
            <person name="Jayasankar P."/>
            <person name="Koringa P.G."/>
            <person name="Patel N.V."/>
            <person name="Hinsu A.T."/>
            <person name="Kumar R."/>
            <person name="Pandey M."/>
            <person name="Agarwal S."/>
            <person name="Srivastava S."/>
            <person name="Singh M."/>
            <person name="Iquebal M.A."/>
            <person name="Jaiswal S."/>
            <person name="Angadi U.B."/>
            <person name="Kumar N."/>
            <person name="Raza M."/>
            <person name="Shah T.M."/>
            <person name="Rai A."/>
            <person name="Jena J.K."/>
        </authorList>
    </citation>
    <scope>NUCLEOTIDE SEQUENCE [LARGE SCALE GENOMIC DNA]</scope>
    <source>
        <strain evidence="7">DASCIFA01</strain>
        <tissue evidence="7">Testis</tissue>
    </source>
</reference>
<dbReference type="PANTHER" id="PTHR46147">
    <property type="entry name" value="HISTONE-LYSINE N-METHYLTRANSFERASE ASH1"/>
    <property type="match status" value="1"/>
</dbReference>
<keyword evidence="3" id="KW-0539">Nucleus</keyword>
<comment type="caution">
    <text evidence="7">The sequence shown here is derived from an EMBL/GenBank/DDBJ whole genome shotgun (WGS) entry which is preliminary data.</text>
</comment>
<dbReference type="GO" id="GO:0006355">
    <property type="term" value="P:regulation of DNA-templated transcription"/>
    <property type="evidence" value="ECO:0007669"/>
    <property type="project" value="TreeGrafter"/>
</dbReference>
<sequence>MEVEREQSESFQPGGSLFSEHFSASPSLNEGQERERREKRPNISRTHFQTNDIRPFSSCTATKISLSNLNNSKNTAQSKRKLKHVKKPLKKKNPRGQEVTGSEVKRRGRGRPRKNPAPCFSPPLPATPLHFEATECPAKRKKGERDDYTVLSAIESMAQHEKRKRRKKRDEMRSDDRQLDEGKDATLSQEPSQSHIDTSSPSKDPSVSVNSQAEKSPDMAAEKIYEWAGLYSNVYKSENPTSLSSPVHTDCLDYDPEEHEHGLLPAPIHVGKYLRLKRIDFQLPYDIYRLCAQEKTEDSSCKHQKLSVNHDCVSDSLNGNVSPRPNTEETGKEISETDIENNLPNQPDPPKQQELRLGTWHFSDQCLTHSSPQSENREGDDEGRSVQSKNLTQTLQGIYDVIVSHKGSSGQTLAAPLLNLCSRKRSGSAPVDLSTLQKQLLAGHYESLDSFHSDMLKVFHCAEKYYGCESSVGRNVRQLREVYNSAHQEALTHIGSFL</sequence>
<evidence type="ECO:0000256" key="4">
    <source>
        <dbReference type="PROSITE-ProRule" id="PRU00035"/>
    </source>
</evidence>
<evidence type="ECO:0000256" key="3">
    <source>
        <dbReference type="ARBA" id="ARBA00023242"/>
    </source>
</evidence>
<dbReference type="GO" id="GO:0005654">
    <property type="term" value="C:nucleoplasm"/>
    <property type="evidence" value="ECO:0007669"/>
    <property type="project" value="TreeGrafter"/>
</dbReference>
<feature type="compositionally biased region" description="Basic and acidic residues" evidence="5">
    <location>
        <begin position="326"/>
        <end position="335"/>
    </location>
</feature>
<dbReference type="Proteomes" id="UP000290572">
    <property type="component" value="Unassembled WGS sequence"/>
</dbReference>
<dbReference type="PANTHER" id="PTHR46147:SF3">
    <property type="entry name" value="HISTONE-LYSINE N-METHYLTRANSFERASE ASH1"/>
    <property type="match status" value="1"/>
</dbReference>
<feature type="domain" description="Bromo" evidence="6">
    <location>
        <begin position="430"/>
        <end position="473"/>
    </location>
</feature>
<dbReference type="GO" id="GO:0042800">
    <property type="term" value="F:histone H3K4 methyltransferase activity"/>
    <property type="evidence" value="ECO:0007669"/>
    <property type="project" value="TreeGrafter"/>
</dbReference>
<dbReference type="GO" id="GO:0032259">
    <property type="term" value="P:methylation"/>
    <property type="evidence" value="ECO:0007669"/>
    <property type="project" value="UniProtKB-KW"/>
</dbReference>
<feature type="region of interest" description="Disordered" evidence="5">
    <location>
        <begin position="312"/>
        <end position="353"/>
    </location>
</feature>
<feature type="compositionally biased region" description="Basic residues" evidence="5">
    <location>
        <begin position="78"/>
        <end position="94"/>
    </location>
</feature>
<feature type="region of interest" description="Disordered" evidence="5">
    <location>
        <begin position="1"/>
        <end position="129"/>
    </location>
</feature>
<feature type="compositionally biased region" description="Polar residues" evidence="5">
    <location>
        <begin position="186"/>
        <end position="214"/>
    </location>
</feature>
<organism evidence="7 8">
    <name type="scientific">Labeo rohita</name>
    <name type="common">Indian major carp</name>
    <name type="synonym">Cyprinus rohita</name>
    <dbReference type="NCBI Taxonomy" id="84645"/>
    <lineage>
        <taxon>Eukaryota</taxon>
        <taxon>Metazoa</taxon>
        <taxon>Chordata</taxon>
        <taxon>Craniata</taxon>
        <taxon>Vertebrata</taxon>
        <taxon>Euteleostomi</taxon>
        <taxon>Actinopterygii</taxon>
        <taxon>Neopterygii</taxon>
        <taxon>Teleostei</taxon>
        <taxon>Ostariophysi</taxon>
        <taxon>Cypriniformes</taxon>
        <taxon>Cyprinidae</taxon>
        <taxon>Labeoninae</taxon>
        <taxon>Labeonini</taxon>
        <taxon>Labeo</taxon>
    </lineage>
</organism>
<evidence type="ECO:0000313" key="8">
    <source>
        <dbReference type="Proteomes" id="UP000290572"/>
    </source>
</evidence>
<feature type="compositionally biased region" description="Polar residues" evidence="5">
    <location>
        <begin position="43"/>
        <end position="64"/>
    </location>
</feature>